<feature type="compositionally biased region" description="Basic residues" evidence="1">
    <location>
        <begin position="71"/>
        <end position="86"/>
    </location>
</feature>
<sequence length="154" mass="17206">MGLVQAGSEWIEPLLLRNPPPTVERRRRRGSRASRSLAEPFELRSSTLGSLGNVRLAEPGLDLEAPPHNPPHLRRRDHSKARKKRKQDNPRIRTESHSPQPLVARWSSLSPGPDPLHTTANRGASPGWNVVIVTRVETWPCAHLPMTIAGKKLQ</sequence>
<name>A0A0J6YNI9_COCIT</name>
<feature type="region of interest" description="Disordered" evidence="1">
    <location>
        <begin position="58"/>
        <end position="124"/>
    </location>
</feature>
<feature type="compositionally biased region" description="Basic and acidic residues" evidence="1">
    <location>
        <begin position="87"/>
        <end position="96"/>
    </location>
</feature>
<dbReference type="Proteomes" id="UP000054565">
    <property type="component" value="Unassembled WGS sequence"/>
</dbReference>
<dbReference type="AlphaFoldDB" id="A0A0J6YNI9"/>
<gene>
    <name evidence="2" type="ORF">CIRG_09440</name>
</gene>
<feature type="region of interest" description="Disordered" evidence="1">
    <location>
        <begin position="1"/>
        <end position="42"/>
    </location>
</feature>
<protein>
    <submittedName>
        <fullName evidence="2">Uncharacterized protein</fullName>
    </submittedName>
</protein>
<reference evidence="3" key="1">
    <citation type="journal article" date="2010" name="Genome Res.">
        <title>Population genomic sequencing of Coccidioides fungi reveals recent hybridization and transposon control.</title>
        <authorList>
            <person name="Neafsey D.E."/>
            <person name="Barker B.M."/>
            <person name="Sharpton T.J."/>
            <person name="Stajich J.E."/>
            <person name="Park D.J."/>
            <person name="Whiston E."/>
            <person name="Hung C.-Y."/>
            <person name="McMahan C."/>
            <person name="White J."/>
            <person name="Sykes S."/>
            <person name="Heiman D."/>
            <person name="Young S."/>
            <person name="Zeng Q."/>
            <person name="Abouelleil A."/>
            <person name="Aftuck L."/>
            <person name="Bessette D."/>
            <person name="Brown A."/>
            <person name="FitzGerald M."/>
            <person name="Lui A."/>
            <person name="Macdonald J.P."/>
            <person name="Priest M."/>
            <person name="Orbach M.J."/>
            <person name="Galgiani J.N."/>
            <person name="Kirkland T.N."/>
            <person name="Cole G.T."/>
            <person name="Birren B.W."/>
            <person name="Henn M.R."/>
            <person name="Taylor J.W."/>
            <person name="Rounsley S.D."/>
        </authorList>
    </citation>
    <scope>NUCLEOTIDE SEQUENCE [LARGE SCALE GENOMIC DNA]</scope>
    <source>
        <strain evidence="3">RMSCC 2394</strain>
    </source>
</reference>
<evidence type="ECO:0000256" key="1">
    <source>
        <dbReference type="SAM" id="MobiDB-lite"/>
    </source>
</evidence>
<accession>A0A0J6YNI9</accession>
<evidence type="ECO:0000313" key="2">
    <source>
        <dbReference type="EMBL" id="KMP09270.1"/>
    </source>
</evidence>
<proteinExistence type="predicted"/>
<organism evidence="2 3">
    <name type="scientific">Coccidioides immitis RMSCC 2394</name>
    <dbReference type="NCBI Taxonomy" id="404692"/>
    <lineage>
        <taxon>Eukaryota</taxon>
        <taxon>Fungi</taxon>
        <taxon>Dikarya</taxon>
        <taxon>Ascomycota</taxon>
        <taxon>Pezizomycotina</taxon>
        <taxon>Eurotiomycetes</taxon>
        <taxon>Eurotiomycetidae</taxon>
        <taxon>Onygenales</taxon>
        <taxon>Onygenaceae</taxon>
        <taxon>Coccidioides</taxon>
    </lineage>
</organism>
<evidence type="ECO:0000313" key="3">
    <source>
        <dbReference type="Proteomes" id="UP000054565"/>
    </source>
</evidence>
<dbReference type="EMBL" id="DS028099">
    <property type="protein sequence ID" value="KMP09270.1"/>
    <property type="molecule type" value="Genomic_DNA"/>
</dbReference>